<sequence length="530" mass="58066">MPSDGFLGLEEDGGGRWHPLGHDEEARPRGTRTREDSDATREPIGPPSGVNASVQGDAILRALLPAPLRLMIQLWPYLIGVVLFATLIIVFVLHQVWGQGHAFQMNVIDPANAAFCAKDYDWYRNGDVAILVPLLALPEALRLRRFCLHASDATFSAPLADLYSSISLLTPESWQRTLLLNAGRCALAIGGCIAAYIAVLLPTMLSSHLLHYPNRLARIEPYKQECGSDWWFGQVPDIFLVAFNMPVVALIFVPYFVVLHAAEGVRLALHAYTAEFEARVTPAQRDESAMGETVRKHQALELLLEHAAIVLEPALRWILLCGLGALLATVTWAWMQFAVGDPHRSLVVFAIALALALALLPMLRAAEAINAYQQRLERAAFSVRDPAALGSALPASISHAAMLREYVREHALHLPVGGVTIAPGSALSSSSLLSLFALMMVPYLVLVLPQLFGDPHLNRLKADLAQHPKGDMYNGTKPLCVYCGHCSYHGWCPGGYFTQPGLEDCRMPSQCRRVTYAAEIIASGQNLQLR</sequence>
<name>A0A8J5XB34_DIALT</name>
<feature type="transmembrane region" description="Helical" evidence="2">
    <location>
        <begin position="185"/>
        <end position="205"/>
    </location>
</feature>
<protein>
    <submittedName>
        <fullName evidence="3">Uncharacterized protein</fullName>
    </submittedName>
</protein>
<evidence type="ECO:0000313" key="4">
    <source>
        <dbReference type="Proteomes" id="UP000751190"/>
    </source>
</evidence>
<dbReference type="EMBL" id="JAGTXO010000035">
    <property type="protein sequence ID" value="KAG8460167.1"/>
    <property type="molecule type" value="Genomic_DNA"/>
</dbReference>
<proteinExistence type="predicted"/>
<keyword evidence="4" id="KW-1185">Reference proteome</keyword>
<feature type="transmembrane region" description="Helical" evidence="2">
    <location>
        <begin position="432"/>
        <end position="452"/>
    </location>
</feature>
<comment type="caution">
    <text evidence="3">The sequence shown here is derived from an EMBL/GenBank/DDBJ whole genome shotgun (WGS) entry which is preliminary data.</text>
</comment>
<reference evidence="3" key="1">
    <citation type="submission" date="2021-05" db="EMBL/GenBank/DDBJ databases">
        <title>The genome of the haptophyte Pavlova lutheri (Diacronema luteri, Pavlovales) - a model for lipid biosynthesis in eukaryotic algae.</title>
        <authorList>
            <person name="Hulatt C.J."/>
            <person name="Posewitz M.C."/>
        </authorList>
    </citation>
    <scope>NUCLEOTIDE SEQUENCE</scope>
    <source>
        <strain evidence="3">NIVA-4/92</strain>
    </source>
</reference>
<feature type="transmembrane region" description="Helical" evidence="2">
    <location>
        <begin position="314"/>
        <end position="334"/>
    </location>
</feature>
<evidence type="ECO:0000256" key="2">
    <source>
        <dbReference type="SAM" id="Phobius"/>
    </source>
</evidence>
<feature type="region of interest" description="Disordered" evidence="1">
    <location>
        <begin position="1"/>
        <end position="50"/>
    </location>
</feature>
<feature type="compositionally biased region" description="Basic and acidic residues" evidence="1">
    <location>
        <begin position="20"/>
        <end position="41"/>
    </location>
</feature>
<keyword evidence="2" id="KW-0812">Transmembrane</keyword>
<feature type="transmembrane region" description="Helical" evidence="2">
    <location>
        <begin position="346"/>
        <end position="366"/>
    </location>
</feature>
<organism evidence="3 4">
    <name type="scientific">Diacronema lutheri</name>
    <name type="common">Unicellular marine alga</name>
    <name type="synonym">Monochrysis lutheri</name>
    <dbReference type="NCBI Taxonomy" id="2081491"/>
    <lineage>
        <taxon>Eukaryota</taxon>
        <taxon>Haptista</taxon>
        <taxon>Haptophyta</taxon>
        <taxon>Pavlovophyceae</taxon>
        <taxon>Pavlovales</taxon>
        <taxon>Pavlovaceae</taxon>
        <taxon>Diacronema</taxon>
    </lineage>
</organism>
<evidence type="ECO:0000313" key="3">
    <source>
        <dbReference type="EMBL" id="KAG8460167.1"/>
    </source>
</evidence>
<dbReference type="AlphaFoldDB" id="A0A8J5XB34"/>
<feature type="transmembrane region" description="Helical" evidence="2">
    <location>
        <begin position="238"/>
        <end position="258"/>
    </location>
</feature>
<dbReference type="Proteomes" id="UP000751190">
    <property type="component" value="Unassembled WGS sequence"/>
</dbReference>
<keyword evidence="2" id="KW-0472">Membrane</keyword>
<evidence type="ECO:0000256" key="1">
    <source>
        <dbReference type="SAM" id="MobiDB-lite"/>
    </source>
</evidence>
<feature type="transmembrane region" description="Helical" evidence="2">
    <location>
        <begin position="74"/>
        <end position="93"/>
    </location>
</feature>
<gene>
    <name evidence="3" type="ORF">KFE25_014312</name>
</gene>
<dbReference type="OrthoDB" id="10427827at2759"/>
<accession>A0A8J5XB34</accession>
<keyword evidence="2" id="KW-1133">Transmembrane helix</keyword>